<organism evidence="8 9">
    <name type="scientific">Xylona heveae (strain CBS 132557 / TC161)</name>
    <dbReference type="NCBI Taxonomy" id="1328760"/>
    <lineage>
        <taxon>Eukaryota</taxon>
        <taxon>Fungi</taxon>
        <taxon>Dikarya</taxon>
        <taxon>Ascomycota</taxon>
        <taxon>Pezizomycotina</taxon>
        <taxon>Xylonomycetes</taxon>
        <taxon>Xylonales</taxon>
        <taxon>Xylonaceae</taxon>
        <taxon>Xylona</taxon>
    </lineage>
</organism>
<feature type="compositionally biased region" description="Basic residues" evidence="6">
    <location>
        <begin position="1"/>
        <end position="10"/>
    </location>
</feature>
<evidence type="ECO:0000256" key="1">
    <source>
        <dbReference type="ARBA" id="ARBA00002355"/>
    </source>
</evidence>
<dbReference type="PANTHER" id="PTHR16056:SF2">
    <property type="entry name" value="TESTIS-EXPRESSED PROTEIN 10"/>
    <property type="match status" value="1"/>
</dbReference>
<dbReference type="GO" id="GO:0006364">
    <property type="term" value="P:rRNA processing"/>
    <property type="evidence" value="ECO:0007669"/>
    <property type="project" value="UniProtKB-UniRule"/>
</dbReference>
<comment type="subunit">
    <text evidence="5">Component of the RIX1 complex.</text>
</comment>
<dbReference type="RefSeq" id="XP_018186439.1">
    <property type="nucleotide sequence ID" value="XM_018333149.1"/>
</dbReference>
<dbReference type="GeneID" id="28898286"/>
<comment type="subcellular location">
    <subcellularLocation>
        <location evidence="2 5">Nucleus</location>
    </subcellularLocation>
</comment>
<evidence type="ECO:0000313" key="9">
    <source>
        <dbReference type="Proteomes" id="UP000076632"/>
    </source>
</evidence>
<dbReference type="Gene3D" id="1.25.10.10">
    <property type="entry name" value="Leucine-rich Repeat Variant"/>
    <property type="match status" value="1"/>
</dbReference>
<evidence type="ECO:0000256" key="6">
    <source>
        <dbReference type="SAM" id="MobiDB-lite"/>
    </source>
</evidence>
<evidence type="ECO:0000256" key="4">
    <source>
        <dbReference type="ARBA" id="ARBA00023242"/>
    </source>
</evidence>
<dbReference type="Proteomes" id="UP000076632">
    <property type="component" value="Unassembled WGS sequence"/>
</dbReference>
<evidence type="ECO:0000256" key="3">
    <source>
        <dbReference type="ARBA" id="ARBA00006427"/>
    </source>
</evidence>
<keyword evidence="4 5" id="KW-0539">Nucleus</keyword>
<dbReference type="FunCoup" id="A0A165FED3">
    <property type="interactions" value="220"/>
</dbReference>
<dbReference type="GO" id="GO:0005634">
    <property type="term" value="C:nucleus"/>
    <property type="evidence" value="ECO:0007669"/>
    <property type="project" value="UniProtKB-SubCell"/>
</dbReference>
<comment type="function">
    <text evidence="1 5">Component of the RIX1 complex required for processing of ITS2 sequences from 35S pre-rRNA.</text>
</comment>
<feature type="domain" description="Pre-rRNA-processing protein Ipi1 N-terminal" evidence="7">
    <location>
        <begin position="132"/>
        <end position="240"/>
    </location>
</feature>
<dbReference type="AlphaFoldDB" id="A0A165FED3"/>
<proteinExistence type="inferred from homology"/>
<dbReference type="STRING" id="1328760.A0A165FED3"/>
<evidence type="ECO:0000256" key="2">
    <source>
        <dbReference type="ARBA" id="ARBA00004123"/>
    </source>
</evidence>
<keyword evidence="5" id="KW-0690">Ribosome biogenesis</keyword>
<evidence type="ECO:0000256" key="5">
    <source>
        <dbReference type="RuleBase" id="RU368021"/>
    </source>
</evidence>
<evidence type="ECO:0000313" key="8">
    <source>
        <dbReference type="EMBL" id="KZF20884.1"/>
    </source>
</evidence>
<reference evidence="8 9" key="1">
    <citation type="journal article" date="2016" name="Fungal Biol.">
        <title>The genome of Xylona heveae provides a window into fungal endophytism.</title>
        <authorList>
            <person name="Gazis R."/>
            <person name="Kuo A."/>
            <person name="Riley R."/>
            <person name="LaButti K."/>
            <person name="Lipzen A."/>
            <person name="Lin J."/>
            <person name="Amirebrahimi M."/>
            <person name="Hesse C.N."/>
            <person name="Spatafora J.W."/>
            <person name="Henrissat B."/>
            <person name="Hainaut M."/>
            <person name="Grigoriev I.V."/>
            <person name="Hibbett D.S."/>
        </authorList>
    </citation>
    <scope>NUCLEOTIDE SEQUENCE [LARGE SCALE GENOMIC DNA]</scope>
    <source>
        <strain evidence="8 9">TC161</strain>
    </source>
</reference>
<dbReference type="GO" id="GO:0120330">
    <property type="term" value="C:rixosome complex"/>
    <property type="evidence" value="ECO:0007669"/>
    <property type="project" value="UniProtKB-UniRule"/>
</dbReference>
<evidence type="ECO:0000259" key="7">
    <source>
        <dbReference type="Pfam" id="PF12333"/>
    </source>
</evidence>
<dbReference type="Pfam" id="PF12333">
    <property type="entry name" value="Ipi1_N"/>
    <property type="match status" value="1"/>
</dbReference>
<accession>A0A165FED3</accession>
<keyword evidence="5" id="KW-0698">rRNA processing</keyword>
<protein>
    <recommendedName>
        <fullName evidence="5">Pre-rRNA-processing protein</fullName>
    </recommendedName>
</protein>
<sequence>MGSSAKKKKEKKQDFQKAKLKVGKTKPKASNFTDTSFSSKAIVVNQQSLAANAPTQAALFNHHLSLLTHRSDTQRRESLSFLTTALSTRPVHTPPPQPFGVILPKLFPLVLDGSGGVRQQLLKLVKCLSGDEVDDHVDEILLYIRAGMTHLAPDIRSSSLDLLEWLLDVSGLEVVSCAGGWVKTLQCFLALLGWRVETGTASKWTSTSTSLAGTAKPTFGKAGSDGKYLVKKLHALALFLRTGLLPPTEDGLIGKQDIITFPLWQTEQHLLPKRSACFAHLNLFGAPRDEESEMYEDREDRQGIFAEKFQPTIERGLDNARKEGGEVGRAAASVRKAVSEGMEGYSREF</sequence>
<name>A0A165FED3_XYLHT</name>
<dbReference type="InterPro" id="IPR011989">
    <property type="entry name" value="ARM-like"/>
</dbReference>
<feature type="region of interest" description="Disordered" evidence="6">
    <location>
        <begin position="1"/>
        <end position="27"/>
    </location>
</feature>
<dbReference type="InterPro" id="IPR016024">
    <property type="entry name" value="ARM-type_fold"/>
</dbReference>
<gene>
    <name evidence="8" type="ORF">L228DRAFT_249715</name>
</gene>
<dbReference type="InterPro" id="IPR024679">
    <property type="entry name" value="Ipi1_N"/>
</dbReference>
<dbReference type="OMA" id="CAGGWVK"/>
<comment type="similarity">
    <text evidence="3 5">Belongs to the IPI1/TEX10 family.</text>
</comment>
<keyword evidence="9" id="KW-1185">Reference proteome</keyword>
<dbReference type="OrthoDB" id="361362at2759"/>
<dbReference type="PANTHER" id="PTHR16056">
    <property type="entry name" value="REGULATOR OF MICROTUBULE DYNAMICS PROTEIN"/>
    <property type="match status" value="1"/>
</dbReference>
<dbReference type="EMBL" id="KV407462">
    <property type="protein sequence ID" value="KZF20884.1"/>
    <property type="molecule type" value="Genomic_DNA"/>
</dbReference>
<dbReference type="InParanoid" id="A0A165FED3"/>
<dbReference type="SUPFAM" id="SSF48371">
    <property type="entry name" value="ARM repeat"/>
    <property type="match status" value="1"/>
</dbReference>
<feature type="compositionally biased region" description="Basic residues" evidence="6">
    <location>
        <begin position="18"/>
        <end position="27"/>
    </location>
</feature>